<dbReference type="Proteomes" id="UP001230504">
    <property type="component" value="Unassembled WGS sequence"/>
</dbReference>
<dbReference type="Gene3D" id="1.20.120.20">
    <property type="entry name" value="Apolipoprotein"/>
    <property type="match status" value="1"/>
</dbReference>
<keyword evidence="3" id="KW-1185">Reference proteome</keyword>
<evidence type="ECO:0000313" key="2">
    <source>
        <dbReference type="EMBL" id="KAK1590158.1"/>
    </source>
</evidence>
<evidence type="ECO:0008006" key="4">
    <source>
        <dbReference type="Google" id="ProtNLM"/>
    </source>
</evidence>
<dbReference type="AlphaFoldDB" id="A0AAD8PXW4"/>
<comment type="caution">
    <text evidence="2">The sequence shown here is derived from an EMBL/GenBank/DDBJ whole genome shotgun (WGS) entry which is preliminary data.</text>
</comment>
<evidence type="ECO:0000313" key="3">
    <source>
        <dbReference type="Proteomes" id="UP001230504"/>
    </source>
</evidence>
<name>A0AAD8PXW4_9PEZI</name>
<sequence>MSFFIETTSRRLATLPRVVPRTLAAAPRSFTTTAPVQKSPTEAVKDGLKTVDRKVSDKLVDGIDVGANVAEKVKQAVPNNAGEAKGKAQELKGEASGKTSELSGQAKGKANELAGKAQGTAEQVKKNM</sequence>
<organism evidence="2 3">
    <name type="scientific">Colletotrichum navitas</name>
    <dbReference type="NCBI Taxonomy" id="681940"/>
    <lineage>
        <taxon>Eukaryota</taxon>
        <taxon>Fungi</taxon>
        <taxon>Dikarya</taxon>
        <taxon>Ascomycota</taxon>
        <taxon>Pezizomycotina</taxon>
        <taxon>Sordariomycetes</taxon>
        <taxon>Hypocreomycetidae</taxon>
        <taxon>Glomerellales</taxon>
        <taxon>Glomerellaceae</taxon>
        <taxon>Colletotrichum</taxon>
        <taxon>Colletotrichum graminicola species complex</taxon>
    </lineage>
</organism>
<evidence type="ECO:0000256" key="1">
    <source>
        <dbReference type="SAM" id="MobiDB-lite"/>
    </source>
</evidence>
<dbReference type="EMBL" id="JAHLJV010000033">
    <property type="protein sequence ID" value="KAK1590158.1"/>
    <property type="molecule type" value="Genomic_DNA"/>
</dbReference>
<protein>
    <recommendedName>
        <fullName evidence="4">Lea domain-containing protein</fullName>
    </recommendedName>
</protein>
<feature type="region of interest" description="Disordered" evidence="1">
    <location>
        <begin position="78"/>
        <end position="128"/>
    </location>
</feature>
<reference evidence="2" key="1">
    <citation type="submission" date="2021-06" db="EMBL/GenBank/DDBJ databases">
        <title>Comparative genomics, transcriptomics and evolutionary studies reveal genomic signatures of adaptation to plant cell wall in hemibiotrophic fungi.</title>
        <authorList>
            <consortium name="DOE Joint Genome Institute"/>
            <person name="Baroncelli R."/>
            <person name="Diaz J.F."/>
            <person name="Benocci T."/>
            <person name="Peng M."/>
            <person name="Battaglia E."/>
            <person name="Haridas S."/>
            <person name="Andreopoulos W."/>
            <person name="Labutti K."/>
            <person name="Pangilinan J."/>
            <person name="Floch G.L."/>
            <person name="Makela M.R."/>
            <person name="Henrissat B."/>
            <person name="Grigoriev I.V."/>
            <person name="Crouch J.A."/>
            <person name="De Vries R.P."/>
            <person name="Sukno S.A."/>
            <person name="Thon M.R."/>
        </authorList>
    </citation>
    <scope>NUCLEOTIDE SEQUENCE</scope>
    <source>
        <strain evidence="2">CBS 125086</strain>
    </source>
</reference>
<proteinExistence type="predicted"/>
<feature type="compositionally biased region" description="Basic and acidic residues" evidence="1">
    <location>
        <begin position="84"/>
        <end position="95"/>
    </location>
</feature>
<gene>
    <name evidence="2" type="ORF">LY79DRAFT_555235</name>
</gene>
<accession>A0AAD8PXW4</accession>
<dbReference type="RefSeq" id="XP_060413656.1">
    <property type="nucleotide sequence ID" value="XM_060557914.1"/>
</dbReference>
<dbReference type="GeneID" id="85442154"/>